<dbReference type="OrthoDB" id="62952at2759"/>
<evidence type="ECO:0000313" key="2">
    <source>
        <dbReference type="EMBL" id="PPJ50209.1"/>
    </source>
</evidence>
<organism evidence="2 3">
    <name type="scientific">Cercospora berteroae</name>
    <dbReference type="NCBI Taxonomy" id="357750"/>
    <lineage>
        <taxon>Eukaryota</taxon>
        <taxon>Fungi</taxon>
        <taxon>Dikarya</taxon>
        <taxon>Ascomycota</taxon>
        <taxon>Pezizomycotina</taxon>
        <taxon>Dothideomycetes</taxon>
        <taxon>Dothideomycetidae</taxon>
        <taxon>Mycosphaerellales</taxon>
        <taxon>Mycosphaerellaceae</taxon>
        <taxon>Cercospora</taxon>
    </lineage>
</organism>
<dbReference type="Proteomes" id="UP000237631">
    <property type="component" value="Unassembled WGS sequence"/>
</dbReference>
<proteinExistence type="predicted"/>
<reference evidence="3" key="1">
    <citation type="journal article" date="2017" name="bioRxiv">
        <title>Conservation of a gene cluster reveals novel cercosporin biosynthetic mechanisms and extends production to the genus Colletotrichum.</title>
        <authorList>
            <person name="de Jonge R."/>
            <person name="Ebert M.K."/>
            <person name="Huitt-Roehl C.R."/>
            <person name="Pal P."/>
            <person name="Suttle J.C."/>
            <person name="Spanner R.E."/>
            <person name="Neubauer J.D."/>
            <person name="Jurick W.M.II."/>
            <person name="Stott K.A."/>
            <person name="Secor G.A."/>
            <person name="Thomma B.P.H.J."/>
            <person name="Van de Peer Y."/>
            <person name="Townsend C.A."/>
            <person name="Bolton M.D."/>
        </authorList>
    </citation>
    <scope>NUCLEOTIDE SEQUENCE [LARGE SCALE GENOMIC DNA]</scope>
    <source>
        <strain evidence="3">CBS538.71</strain>
    </source>
</reference>
<protein>
    <submittedName>
        <fullName evidence="2">Uncharacterized protein</fullName>
    </submittedName>
</protein>
<gene>
    <name evidence="2" type="ORF">CBER1_05209</name>
</gene>
<dbReference type="AlphaFoldDB" id="A0A2S6BRX1"/>
<keyword evidence="3" id="KW-1185">Reference proteome</keyword>
<sequence length="212" mass="24102">MMGLKRSADGPSSPNKRQKGEDAEPIARSAVTFPAPESRPDKETAQSTSDSILHRRAEEAELRNKIYEYALIEGVITATSSLKPPGALAVCRQIRREAKLMWMKQNHFIFHVHHCAAQLALRFRQVFRAVKWNMLLYKEANWQNLLQWCKDVYETRKAPLLGAAESKPFGSFVVGMLHQAKNSRAKSWKECEKDLVRWRAAGGAIDPAWLND</sequence>
<name>A0A2S6BRX1_9PEZI</name>
<feature type="region of interest" description="Disordered" evidence="1">
    <location>
        <begin position="1"/>
        <end position="54"/>
    </location>
</feature>
<accession>A0A2S6BRX1</accession>
<comment type="caution">
    <text evidence="2">The sequence shown here is derived from an EMBL/GenBank/DDBJ whole genome shotgun (WGS) entry which is preliminary data.</text>
</comment>
<evidence type="ECO:0000313" key="3">
    <source>
        <dbReference type="Proteomes" id="UP000237631"/>
    </source>
</evidence>
<dbReference type="EMBL" id="PNEN01001791">
    <property type="protein sequence ID" value="PPJ50209.1"/>
    <property type="molecule type" value="Genomic_DNA"/>
</dbReference>
<evidence type="ECO:0000256" key="1">
    <source>
        <dbReference type="SAM" id="MobiDB-lite"/>
    </source>
</evidence>